<keyword evidence="3" id="KW-1185">Reference proteome</keyword>
<feature type="region of interest" description="Disordered" evidence="1">
    <location>
        <begin position="1"/>
        <end position="53"/>
    </location>
</feature>
<dbReference type="GeneID" id="9093027"/>
<feature type="compositionally biased region" description="Basic and acidic residues" evidence="1">
    <location>
        <begin position="10"/>
        <end position="26"/>
    </location>
</feature>
<dbReference type="EMBL" id="KN294022">
    <property type="protein sequence ID" value="EEH38498.2"/>
    <property type="molecule type" value="Genomic_DNA"/>
</dbReference>
<reference evidence="2 3" key="1">
    <citation type="journal article" date="2011" name="PLoS Genet.">
        <title>Comparative genomic analysis of human fungal pathogens causing paracoccidioidomycosis.</title>
        <authorList>
            <person name="Desjardins C.A."/>
            <person name="Champion M.D."/>
            <person name="Holder J.W."/>
            <person name="Muszewska A."/>
            <person name="Goldberg J."/>
            <person name="Bailao A.M."/>
            <person name="Brigido M.M."/>
            <person name="Ferreira M.E."/>
            <person name="Garcia A.M."/>
            <person name="Grynberg M."/>
            <person name="Gujja S."/>
            <person name="Heiman D.I."/>
            <person name="Henn M.R."/>
            <person name="Kodira C.D."/>
            <person name="Leon-Narvaez H."/>
            <person name="Longo L.V."/>
            <person name="Ma L.J."/>
            <person name="Malavazi I."/>
            <person name="Matsuo A.L."/>
            <person name="Morais F.V."/>
            <person name="Pereira M."/>
            <person name="Rodriguez-Brito S."/>
            <person name="Sakthikumar S."/>
            <person name="Salem-Izacc S.M."/>
            <person name="Sykes S.M."/>
            <person name="Teixeira M.M."/>
            <person name="Vallejo M.C."/>
            <person name="Walter M.E."/>
            <person name="Yandava C."/>
            <person name="Young S."/>
            <person name="Zeng Q."/>
            <person name="Zucker J."/>
            <person name="Felipe M.S."/>
            <person name="Goldman G.H."/>
            <person name="Haas B.J."/>
            <person name="McEwen J.G."/>
            <person name="Nino-Vega G."/>
            <person name="Puccia R."/>
            <person name="San-Blas G."/>
            <person name="Soares C.M."/>
            <person name="Birren B.W."/>
            <person name="Cuomo C.A."/>
        </authorList>
    </citation>
    <scope>NUCLEOTIDE SEQUENCE [LARGE SCALE GENOMIC DNA]</scope>
    <source>
        <strain evidence="3">ATCC MYA-826 / Pb01</strain>
    </source>
</reference>
<dbReference type="RefSeq" id="XP_002789788.2">
    <property type="nucleotide sequence ID" value="XM_002789742.2"/>
</dbReference>
<accession>C1HBT4</accession>
<evidence type="ECO:0000313" key="2">
    <source>
        <dbReference type="EMBL" id="EEH38498.2"/>
    </source>
</evidence>
<organism evidence="2 3">
    <name type="scientific">Paracoccidioides lutzii (strain ATCC MYA-826 / Pb01)</name>
    <name type="common">Paracoccidioides brasiliensis</name>
    <dbReference type="NCBI Taxonomy" id="502779"/>
    <lineage>
        <taxon>Eukaryota</taxon>
        <taxon>Fungi</taxon>
        <taxon>Dikarya</taxon>
        <taxon>Ascomycota</taxon>
        <taxon>Pezizomycotina</taxon>
        <taxon>Eurotiomycetes</taxon>
        <taxon>Eurotiomycetidae</taxon>
        <taxon>Onygenales</taxon>
        <taxon>Ajellomycetaceae</taxon>
        <taxon>Paracoccidioides</taxon>
    </lineage>
</organism>
<dbReference type="Proteomes" id="UP000002059">
    <property type="component" value="Partially assembled WGS sequence"/>
</dbReference>
<gene>
    <name evidence="2" type="ORF">PAAG_08225</name>
</gene>
<dbReference type="HOGENOM" id="CLU_1563346_0_0_1"/>
<dbReference type="AlphaFoldDB" id="C1HBT4"/>
<protein>
    <submittedName>
        <fullName evidence="2">Uncharacterized protein</fullName>
    </submittedName>
</protein>
<dbReference type="VEuPathDB" id="FungiDB:PAAG_08225"/>
<proteinExistence type="predicted"/>
<sequence length="171" mass="19360">MTGIGFGEEEEKKRMTREEAEEEERRRLKKGRCLEEQPGTRQPTARQTTPNRRAFTRLSRLNQTHQDSIQHHATRIQTPCPFQTSVSRNHPPIQPSFQGYLAVDWLSQSRCGLKNPRRLQGRDAQGLRRPAGQVAWTNIHVSSPRGDLGGRSSVPGDLTTNELVSEVPELA</sequence>
<name>C1HBT4_PARBA</name>
<evidence type="ECO:0000313" key="3">
    <source>
        <dbReference type="Proteomes" id="UP000002059"/>
    </source>
</evidence>
<dbReference type="KEGG" id="pbl:PAAG_08225"/>
<feature type="compositionally biased region" description="Polar residues" evidence="1">
    <location>
        <begin position="39"/>
        <end position="51"/>
    </location>
</feature>
<evidence type="ECO:0000256" key="1">
    <source>
        <dbReference type="SAM" id="MobiDB-lite"/>
    </source>
</evidence>